<dbReference type="InterPro" id="IPR036282">
    <property type="entry name" value="Glutathione-S-Trfase_C_sf"/>
</dbReference>
<dbReference type="STRING" id="1117647.M5M_04830"/>
<dbReference type="EMBL" id="CP003746">
    <property type="protein sequence ID" value="AFU98173.1"/>
    <property type="molecule type" value="Genomic_DNA"/>
</dbReference>
<dbReference type="SFLD" id="SFLDG00358">
    <property type="entry name" value="Main_(cytGST)"/>
    <property type="match status" value="1"/>
</dbReference>
<dbReference type="InterPro" id="IPR034330">
    <property type="entry name" value="GST_Zeta_C"/>
</dbReference>
<evidence type="ECO:0000256" key="1">
    <source>
        <dbReference type="ARBA" id="ARBA00010007"/>
    </source>
</evidence>
<dbReference type="RefSeq" id="WP_015046346.1">
    <property type="nucleotide sequence ID" value="NC_018868.3"/>
</dbReference>
<proteinExistence type="inferred from homology"/>
<dbReference type="PANTHER" id="PTHR42673:SF4">
    <property type="entry name" value="MALEYLACETOACETATE ISOMERASE"/>
    <property type="match status" value="1"/>
</dbReference>
<gene>
    <name evidence="4" type="ordered locus">M5M_04830</name>
</gene>
<dbReference type="SUPFAM" id="SSF47616">
    <property type="entry name" value="GST C-terminal domain-like"/>
    <property type="match status" value="1"/>
</dbReference>
<evidence type="ECO:0000313" key="5">
    <source>
        <dbReference type="Proteomes" id="UP000000466"/>
    </source>
</evidence>
<dbReference type="InterPro" id="IPR004045">
    <property type="entry name" value="Glutathione_S-Trfase_N"/>
</dbReference>
<dbReference type="SFLD" id="SFLDS00019">
    <property type="entry name" value="Glutathione_Transferase_(cytos"/>
    <property type="match status" value="1"/>
</dbReference>
<dbReference type="Gene3D" id="1.20.1050.10">
    <property type="match status" value="1"/>
</dbReference>
<dbReference type="InterPro" id="IPR040079">
    <property type="entry name" value="Glutathione_S-Trfase"/>
</dbReference>
<dbReference type="GO" id="GO:0016034">
    <property type="term" value="F:maleylacetoacetate isomerase activity"/>
    <property type="evidence" value="ECO:0007669"/>
    <property type="project" value="TreeGrafter"/>
</dbReference>
<dbReference type="CDD" id="cd03191">
    <property type="entry name" value="GST_C_Zeta"/>
    <property type="match status" value="1"/>
</dbReference>
<dbReference type="CDD" id="cd03042">
    <property type="entry name" value="GST_N_Zeta"/>
    <property type="match status" value="1"/>
</dbReference>
<dbReference type="FunFam" id="1.20.1050.10:FF:000010">
    <property type="entry name" value="Maleylacetoacetate isomerase isoform 1"/>
    <property type="match status" value="1"/>
</dbReference>
<dbReference type="InterPro" id="IPR005955">
    <property type="entry name" value="GST_Zeta"/>
</dbReference>
<dbReference type="eggNOG" id="COG0625">
    <property type="taxonomic scope" value="Bacteria"/>
</dbReference>
<dbReference type="KEGG" id="saga:M5M_04830"/>
<evidence type="ECO:0000313" key="4">
    <source>
        <dbReference type="EMBL" id="AFU98173.1"/>
    </source>
</evidence>
<dbReference type="GO" id="GO:0004364">
    <property type="term" value="F:glutathione transferase activity"/>
    <property type="evidence" value="ECO:0007669"/>
    <property type="project" value="TreeGrafter"/>
</dbReference>
<feature type="domain" description="GST C-terminal" evidence="3">
    <location>
        <begin position="86"/>
        <end position="209"/>
    </location>
</feature>
<dbReference type="Pfam" id="PF13410">
    <property type="entry name" value="GST_C_2"/>
    <property type="match status" value="1"/>
</dbReference>
<sequence>MKLYGYFRSSAAYRLRIALNLKGLSAEQVPVNLLKGEQKGEDYKRINPQGLVPSLATDQGAILTQSPAILEWLEDTYPNVPLLPADPLLRARVRSLCMQIACDVHPICNLRVLKYVANDLGAGEEGKIAWIHHWISEGFAAMESQLGDGPYCLGESLTLADVYLIPQVFNALRFKVPMAQFPKIMAVYNACNQVPAFQLAAPDQQPDAS</sequence>
<dbReference type="PROSITE" id="PS50404">
    <property type="entry name" value="GST_NTER"/>
    <property type="match status" value="1"/>
</dbReference>
<feature type="domain" description="GST N-terminal" evidence="2">
    <location>
        <begin position="1"/>
        <end position="81"/>
    </location>
</feature>
<dbReference type="OrthoDB" id="509852at2"/>
<dbReference type="GO" id="GO:0005737">
    <property type="term" value="C:cytoplasm"/>
    <property type="evidence" value="ECO:0007669"/>
    <property type="project" value="InterPro"/>
</dbReference>
<comment type="similarity">
    <text evidence="1">Belongs to the GST superfamily. Zeta family.</text>
</comment>
<name>K4KJK0_SIMAS</name>
<dbReference type="NCBIfam" id="TIGR01262">
    <property type="entry name" value="maiA"/>
    <property type="match status" value="1"/>
</dbReference>
<dbReference type="Proteomes" id="UP000000466">
    <property type="component" value="Chromosome"/>
</dbReference>
<dbReference type="PANTHER" id="PTHR42673">
    <property type="entry name" value="MALEYLACETOACETATE ISOMERASE"/>
    <property type="match status" value="1"/>
</dbReference>
<dbReference type="InterPro" id="IPR034333">
    <property type="entry name" value="GST_Zeta_N"/>
</dbReference>
<dbReference type="Pfam" id="PF13409">
    <property type="entry name" value="GST_N_2"/>
    <property type="match status" value="1"/>
</dbReference>
<dbReference type="PROSITE" id="PS50405">
    <property type="entry name" value="GST_CTER"/>
    <property type="match status" value="1"/>
</dbReference>
<dbReference type="Gene3D" id="3.40.30.10">
    <property type="entry name" value="Glutaredoxin"/>
    <property type="match status" value="1"/>
</dbReference>
<evidence type="ECO:0000259" key="3">
    <source>
        <dbReference type="PROSITE" id="PS50405"/>
    </source>
</evidence>
<dbReference type="InterPro" id="IPR010987">
    <property type="entry name" value="Glutathione-S-Trfase_C-like"/>
</dbReference>
<dbReference type="SUPFAM" id="SSF52833">
    <property type="entry name" value="Thioredoxin-like"/>
    <property type="match status" value="1"/>
</dbReference>
<dbReference type="InterPro" id="IPR036249">
    <property type="entry name" value="Thioredoxin-like_sf"/>
</dbReference>
<evidence type="ECO:0000259" key="2">
    <source>
        <dbReference type="PROSITE" id="PS50404"/>
    </source>
</evidence>
<reference evidence="4 5" key="1">
    <citation type="journal article" date="2013" name="Genome Announc.">
        <title>Complete genome sequence of Simiduia agarivorans SA1(T), a marine bacterium able to degrade a variety of polysaccharides.</title>
        <authorList>
            <person name="Lin S.Y."/>
            <person name="Shieh W.Y."/>
            <person name="Chen J.S."/>
            <person name="Tang S.L."/>
        </authorList>
    </citation>
    <scope>NUCLEOTIDE SEQUENCE [LARGE SCALE GENOMIC DNA]</scope>
    <source>
        <strain evidence="5">DSM 21679 / JCM 13881 / BCRC 17597 / SA1</strain>
    </source>
</reference>
<dbReference type="AlphaFoldDB" id="K4KJK0"/>
<dbReference type="GO" id="GO:0006559">
    <property type="term" value="P:L-phenylalanine catabolic process"/>
    <property type="evidence" value="ECO:0007669"/>
    <property type="project" value="TreeGrafter"/>
</dbReference>
<accession>K4KJK0</accession>
<organism evidence="4 5">
    <name type="scientific">Simiduia agarivorans (strain DSM 21679 / JCM 13881 / BCRC 17597 / SA1)</name>
    <dbReference type="NCBI Taxonomy" id="1117647"/>
    <lineage>
        <taxon>Bacteria</taxon>
        <taxon>Pseudomonadati</taxon>
        <taxon>Pseudomonadota</taxon>
        <taxon>Gammaproteobacteria</taxon>
        <taxon>Cellvibrionales</taxon>
        <taxon>Cellvibrionaceae</taxon>
        <taxon>Simiduia</taxon>
    </lineage>
</organism>
<dbReference type="GO" id="GO:0006749">
    <property type="term" value="P:glutathione metabolic process"/>
    <property type="evidence" value="ECO:0007669"/>
    <property type="project" value="TreeGrafter"/>
</dbReference>
<dbReference type="HOGENOM" id="CLU_011226_20_1_6"/>
<protein>
    <submittedName>
        <fullName evidence="4">Maleylacetoacetate isomerase</fullName>
    </submittedName>
</protein>
<keyword evidence="4" id="KW-0413">Isomerase</keyword>
<keyword evidence="5" id="KW-1185">Reference proteome</keyword>